<evidence type="ECO:0000256" key="1">
    <source>
        <dbReference type="ARBA" id="ARBA00006754"/>
    </source>
</evidence>
<keyword evidence="6" id="KW-1185">Reference proteome</keyword>
<dbReference type="InterPro" id="IPR051448">
    <property type="entry name" value="CdaR-like_regulators"/>
</dbReference>
<dbReference type="STRING" id="380248.SAMN05216251_103246"/>
<dbReference type="RefSeq" id="WP_093712465.1">
    <property type="nucleotide sequence ID" value="NZ_FONG01000003.1"/>
</dbReference>
<sequence>MHVHDLLQLDRLGLTLLWGDRQQLDREISGVTATDLADPRRFLQHGEIVLSGLVWWRPQDDPAKADRFVTALRTAGAVALLAGEETHGAVPDVLVRACRAGGVPVIAVPARTSFRAITEVVYLRQWGDLSRRPHQHYALPEHVRTELGRLLAADAEPDVLLGRGFADLANPACYLLTASGRTVARTPGAPVLPAPRAAEHLARSAGAVLPVAADSTPFDAWWLHLPDATAVPPRVLDEMADVLGRHRRDRAHRESAAVDRGSELAALLAAPAGDGPALRAALRACGLPENGPYQVAVVAARATADAGTPPDPEPGAEAGPDGAMAVAALTEALRHHDGPPFAVGRLPGDEALAVAVVASTGRSDAAGDIEAQVRETWPWLTDRQPAFVAQCGLGSVVSAPWELAGSLVQARYALTVARTSAPGSSHVMSAADLSTARALLGGVPATVRAAYRARVLGPLADGRTASHRVLLETLETFLANSGSWARTAEVLHLHVNTVRYRVQRIEALTGRDLSKLENKLDLRTALLCG</sequence>
<dbReference type="PANTHER" id="PTHR33744">
    <property type="entry name" value="CARBOHYDRATE DIACID REGULATOR"/>
    <property type="match status" value="1"/>
</dbReference>
<evidence type="ECO:0000259" key="3">
    <source>
        <dbReference type="Pfam" id="PF13556"/>
    </source>
</evidence>
<protein>
    <submittedName>
        <fullName evidence="5">Purine catabolism regulatory protein-like family protein</fullName>
    </submittedName>
</protein>
<evidence type="ECO:0000259" key="4">
    <source>
        <dbReference type="Pfam" id="PF17853"/>
    </source>
</evidence>
<comment type="similarity">
    <text evidence="1">Belongs to the CdaR family.</text>
</comment>
<dbReference type="EMBL" id="FONG01000003">
    <property type="protein sequence ID" value="SFE47983.1"/>
    <property type="molecule type" value="Genomic_DNA"/>
</dbReference>
<dbReference type="InterPro" id="IPR012914">
    <property type="entry name" value="PucR_dom"/>
</dbReference>
<evidence type="ECO:0000313" key="5">
    <source>
        <dbReference type="EMBL" id="SFE47983.1"/>
    </source>
</evidence>
<dbReference type="PANTHER" id="PTHR33744:SF1">
    <property type="entry name" value="DNA-BINDING TRANSCRIPTIONAL ACTIVATOR ADER"/>
    <property type="match status" value="1"/>
</dbReference>
<feature type="domain" description="Purine catabolism PurC-like" evidence="2">
    <location>
        <begin position="5"/>
        <end position="122"/>
    </location>
</feature>
<feature type="domain" description="PucR C-terminal helix-turn-helix" evidence="3">
    <location>
        <begin position="470"/>
        <end position="527"/>
    </location>
</feature>
<organism evidence="5 6">
    <name type="scientific">Actinacidiphila alni</name>
    <dbReference type="NCBI Taxonomy" id="380248"/>
    <lineage>
        <taxon>Bacteria</taxon>
        <taxon>Bacillati</taxon>
        <taxon>Actinomycetota</taxon>
        <taxon>Actinomycetes</taxon>
        <taxon>Kitasatosporales</taxon>
        <taxon>Streptomycetaceae</taxon>
        <taxon>Actinacidiphila</taxon>
    </lineage>
</organism>
<dbReference type="Pfam" id="PF13556">
    <property type="entry name" value="HTH_30"/>
    <property type="match status" value="1"/>
</dbReference>
<dbReference type="Pfam" id="PF07905">
    <property type="entry name" value="PucR"/>
    <property type="match status" value="1"/>
</dbReference>
<gene>
    <name evidence="5" type="ORF">SAMN05216251_103246</name>
</gene>
<evidence type="ECO:0000259" key="2">
    <source>
        <dbReference type="Pfam" id="PF07905"/>
    </source>
</evidence>
<dbReference type="AlphaFoldDB" id="A0A1I2AYC2"/>
<proteinExistence type="inferred from homology"/>
<dbReference type="InterPro" id="IPR042070">
    <property type="entry name" value="PucR_C-HTH_sf"/>
</dbReference>
<dbReference type="Proteomes" id="UP000199323">
    <property type="component" value="Unassembled WGS sequence"/>
</dbReference>
<dbReference type="InterPro" id="IPR041522">
    <property type="entry name" value="CdaR_GGDEF"/>
</dbReference>
<reference evidence="6" key="1">
    <citation type="submission" date="2016-10" db="EMBL/GenBank/DDBJ databases">
        <authorList>
            <person name="Varghese N."/>
            <person name="Submissions S."/>
        </authorList>
    </citation>
    <scope>NUCLEOTIDE SEQUENCE [LARGE SCALE GENOMIC DNA]</scope>
    <source>
        <strain evidence="6">CGMCC 4.3510</strain>
    </source>
</reference>
<feature type="domain" description="CdaR GGDEF-like" evidence="4">
    <location>
        <begin position="276"/>
        <end position="416"/>
    </location>
</feature>
<dbReference type="Pfam" id="PF17853">
    <property type="entry name" value="GGDEF_2"/>
    <property type="match status" value="1"/>
</dbReference>
<dbReference type="Gene3D" id="1.10.10.2840">
    <property type="entry name" value="PucR C-terminal helix-turn-helix domain"/>
    <property type="match status" value="1"/>
</dbReference>
<dbReference type="InterPro" id="IPR025736">
    <property type="entry name" value="PucR_C-HTH_dom"/>
</dbReference>
<dbReference type="OrthoDB" id="3170447at2"/>
<name>A0A1I2AYC2_9ACTN</name>
<evidence type="ECO:0000313" key="6">
    <source>
        <dbReference type="Proteomes" id="UP000199323"/>
    </source>
</evidence>
<accession>A0A1I2AYC2</accession>